<dbReference type="Pfam" id="PF00595">
    <property type="entry name" value="PDZ"/>
    <property type="match status" value="4"/>
</dbReference>
<dbReference type="InterPro" id="IPR051342">
    <property type="entry name" value="PDZ_scaffold"/>
</dbReference>
<dbReference type="PROSITE" id="PS50106">
    <property type="entry name" value="PDZ"/>
    <property type="match status" value="4"/>
</dbReference>
<keyword evidence="2" id="KW-1185">Reference proteome</keyword>
<evidence type="ECO:0000313" key="2">
    <source>
        <dbReference type="Proteomes" id="UP000694865"/>
    </source>
</evidence>
<dbReference type="PANTHER" id="PTHR19964:SF84">
    <property type="entry name" value="LIGAND OF NUMB PROTEIN X 2-LIKE ISOFORM X1"/>
    <property type="match status" value="1"/>
</dbReference>
<sequence>MDGVITTIELDRTEDELGFSIVGGNDTPLVGIVVQEVFPGGLIDTDGRVLQGDQILEVNGEDLRDVTHSQGRAALSRMSSVVRLTILREKVEDKSLPSEREEVTKVSLARVYGVPLGIKIVGKKNEPGVYILDLIEDSVAFRDGRLCPDDRILEINHQDMRDGTPEAAAHAIKSSKEKVNFVVSRMVRPTTPDLIKCMAQEFSTFGMSNQKAGVPQLRSREKFITINKESSESLGISVSGGLNSGVGDIPLYVSDIQPNGAVGRDGQLQHGDVLISINSTSLVKLTHAEAVGVLKACAGFQTISMKCIAAQGHELMDANRSFTPSWVTWLTMPRYCHVPLDITLEKGSNCSLGFSIVGGADYCHGYPAIFVKSVVPYGPAEQDGRLRCGDQILAVNGQALQDMTHAVTVALLKRTKGRVTLTVVHWPGSMH</sequence>
<dbReference type="Proteomes" id="UP000694865">
    <property type="component" value="Unplaced"/>
</dbReference>
<organism evidence="2 3">
    <name type="scientific">Saccoglossus kowalevskii</name>
    <name type="common">Acorn worm</name>
    <dbReference type="NCBI Taxonomy" id="10224"/>
    <lineage>
        <taxon>Eukaryota</taxon>
        <taxon>Metazoa</taxon>
        <taxon>Hemichordata</taxon>
        <taxon>Enteropneusta</taxon>
        <taxon>Harrimaniidae</taxon>
        <taxon>Saccoglossus</taxon>
    </lineage>
</organism>
<dbReference type="SUPFAM" id="SSF50156">
    <property type="entry name" value="PDZ domain-like"/>
    <property type="match status" value="4"/>
</dbReference>
<dbReference type="RefSeq" id="XP_002738713.1">
    <property type="nucleotide sequence ID" value="XM_002738667.2"/>
</dbReference>
<dbReference type="CDD" id="cd06680">
    <property type="entry name" value="PDZ4_LNX1_2-like"/>
    <property type="match status" value="1"/>
</dbReference>
<accession>A0ABM0GW88</accession>
<feature type="domain" description="PDZ" evidence="1">
    <location>
        <begin position="105"/>
        <end position="187"/>
    </location>
</feature>
<evidence type="ECO:0000313" key="3">
    <source>
        <dbReference type="RefSeq" id="XP_002738713.1"/>
    </source>
</evidence>
<dbReference type="PANTHER" id="PTHR19964">
    <property type="entry name" value="MULTIPLE PDZ DOMAIN PROTEIN"/>
    <property type="match status" value="1"/>
</dbReference>
<dbReference type="CDD" id="cd06679">
    <property type="entry name" value="PDZ3_LNX1_2-like"/>
    <property type="match status" value="1"/>
</dbReference>
<feature type="domain" description="PDZ" evidence="1">
    <location>
        <begin position="341"/>
        <end position="427"/>
    </location>
</feature>
<feature type="domain" description="PDZ" evidence="1">
    <location>
        <begin position="7"/>
        <end position="90"/>
    </location>
</feature>
<dbReference type="InterPro" id="IPR036034">
    <property type="entry name" value="PDZ_sf"/>
</dbReference>
<protein>
    <submittedName>
        <fullName evidence="3">Ligand of Numb protein X 2-like</fullName>
    </submittedName>
</protein>
<dbReference type="GeneID" id="100377339"/>
<name>A0ABM0GW88_SACKO</name>
<dbReference type="InterPro" id="IPR001478">
    <property type="entry name" value="PDZ"/>
</dbReference>
<proteinExistence type="predicted"/>
<feature type="domain" description="PDZ" evidence="1">
    <location>
        <begin position="223"/>
        <end position="295"/>
    </location>
</feature>
<dbReference type="CDD" id="cd06678">
    <property type="entry name" value="PDZ2_LNX1_2-like"/>
    <property type="match status" value="1"/>
</dbReference>
<dbReference type="CDD" id="cd06677">
    <property type="entry name" value="PDZ1_LNX1_2-like"/>
    <property type="match status" value="1"/>
</dbReference>
<reference evidence="3" key="1">
    <citation type="submission" date="2025-08" db="UniProtKB">
        <authorList>
            <consortium name="RefSeq"/>
        </authorList>
    </citation>
    <scope>IDENTIFICATION</scope>
    <source>
        <tissue evidence="3">Testes</tissue>
    </source>
</reference>
<evidence type="ECO:0000259" key="1">
    <source>
        <dbReference type="PROSITE" id="PS50106"/>
    </source>
</evidence>
<gene>
    <name evidence="3" type="primary">LOC100377339</name>
</gene>
<dbReference type="Gene3D" id="2.30.42.10">
    <property type="match status" value="4"/>
</dbReference>
<dbReference type="SMART" id="SM00228">
    <property type="entry name" value="PDZ"/>
    <property type="match status" value="4"/>
</dbReference>